<reference evidence="1 2" key="1">
    <citation type="submission" date="2019-08" db="EMBL/GenBank/DDBJ databases">
        <title>A chromosome-level genome assembly, high-density linkage maps, and genome scans reveal the genomic architecture of hybrid incompatibilities underlying speciation via character displacement in darters (Percidae: Etheostominae).</title>
        <authorList>
            <person name="Moran R.L."/>
            <person name="Catchen J.M."/>
            <person name="Fuller R.C."/>
        </authorList>
    </citation>
    <scope>NUCLEOTIDE SEQUENCE [LARGE SCALE GENOMIC DNA]</scope>
    <source>
        <strain evidence="1">EspeVRDwgs_2016</strain>
        <tissue evidence="1">Muscle</tissue>
    </source>
</reference>
<accession>A0A5J5D1U4</accession>
<dbReference type="AlphaFoldDB" id="A0A5J5D1U4"/>
<sequence>MQRKGVERYTSPCPCKVLRAVEAAAKNLALQSRLCDRTRIGEYHPGAVRYTQADLVDLSDDDDDGTNVLFYSPDMTLKDRGP</sequence>
<organism evidence="1 2">
    <name type="scientific">Etheostoma spectabile</name>
    <name type="common">orangethroat darter</name>
    <dbReference type="NCBI Taxonomy" id="54343"/>
    <lineage>
        <taxon>Eukaryota</taxon>
        <taxon>Metazoa</taxon>
        <taxon>Chordata</taxon>
        <taxon>Craniata</taxon>
        <taxon>Vertebrata</taxon>
        <taxon>Euteleostomi</taxon>
        <taxon>Actinopterygii</taxon>
        <taxon>Neopterygii</taxon>
        <taxon>Teleostei</taxon>
        <taxon>Neoteleostei</taxon>
        <taxon>Acanthomorphata</taxon>
        <taxon>Eupercaria</taxon>
        <taxon>Perciformes</taxon>
        <taxon>Percoidei</taxon>
        <taxon>Percidae</taxon>
        <taxon>Etheostomatinae</taxon>
        <taxon>Etheostoma</taxon>
    </lineage>
</organism>
<protein>
    <submittedName>
        <fullName evidence="1">Uncharacterized protein</fullName>
    </submittedName>
</protein>
<dbReference type="EMBL" id="VOFY01000011">
    <property type="protein sequence ID" value="KAA8587947.1"/>
    <property type="molecule type" value="Genomic_DNA"/>
</dbReference>
<evidence type="ECO:0000313" key="1">
    <source>
        <dbReference type="EMBL" id="KAA8587947.1"/>
    </source>
</evidence>
<evidence type="ECO:0000313" key="2">
    <source>
        <dbReference type="Proteomes" id="UP000327493"/>
    </source>
</evidence>
<keyword evidence="2" id="KW-1185">Reference proteome</keyword>
<comment type="caution">
    <text evidence="1">The sequence shown here is derived from an EMBL/GenBank/DDBJ whole genome shotgun (WGS) entry which is preliminary data.</text>
</comment>
<dbReference type="Proteomes" id="UP000327493">
    <property type="component" value="Chromosome 11"/>
</dbReference>
<name>A0A5J5D1U4_9PERO</name>
<proteinExistence type="predicted"/>
<gene>
    <name evidence="1" type="ORF">FQN60_001141</name>
</gene>